<keyword evidence="5" id="KW-0489">Methyltransferase</keyword>
<keyword evidence="5" id="KW-0949">S-adenosyl-L-methionine</keyword>
<keyword evidence="7" id="KW-1185">Reference proteome</keyword>
<dbReference type="Gene3D" id="1.20.120.1630">
    <property type="match status" value="1"/>
</dbReference>
<accession>A0A6A4H1A0</accession>
<comment type="subcellular location">
    <subcellularLocation>
        <location evidence="5">Endoplasmic reticulum membrane</location>
        <topology evidence="5">Multi-pass membrane protein</topology>
    </subcellularLocation>
    <subcellularLocation>
        <location evidence="1">Membrane</location>
        <topology evidence="1">Multi-pass membrane protein</topology>
    </subcellularLocation>
</comment>
<dbReference type="InterPro" id="IPR007269">
    <property type="entry name" value="ICMT_MeTrfase"/>
</dbReference>
<evidence type="ECO:0000256" key="4">
    <source>
        <dbReference type="ARBA" id="ARBA00023136"/>
    </source>
</evidence>
<comment type="similarity">
    <text evidence="5">Belongs to the class VI-like SAM-binding methyltransferase superfamily. Isoprenylcysteine carboxyl methyltransferase family.</text>
</comment>
<feature type="transmembrane region" description="Helical" evidence="5">
    <location>
        <begin position="187"/>
        <end position="205"/>
    </location>
</feature>
<dbReference type="GO" id="GO:0032259">
    <property type="term" value="P:methylation"/>
    <property type="evidence" value="ECO:0007669"/>
    <property type="project" value="UniProtKB-KW"/>
</dbReference>
<feature type="transmembrane region" description="Helical" evidence="5">
    <location>
        <begin position="153"/>
        <end position="175"/>
    </location>
</feature>
<evidence type="ECO:0000256" key="5">
    <source>
        <dbReference type="RuleBase" id="RU362022"/>
    </source>
</evidence>
<comment type="catalytic activity">
    <reaction evidence="5">
        <text>[protein]-C-terminal S-[(2E,6E)-farnesyl]-L-cysteine + S-adenosyl-L-methionine = [protein]-C-terminal S-[(2E,6E)-farnesyl]-L-cysteine methyl ester + S-adenosyl-L-homocysteine</text>
        <dbReference type="Rhea" id="RHEA:21672"/>
        <dbReference type="Rhea" id="RHEA-COMP:12125"/>
        <dbReference type="Rhea" id="RHEA-COMP:12126"/>
        <dbReference type="ChEBI" id="CHEBI:57856"/>
        <dbReference type="ChEBI" id="CHEBI:59789"/>
        <dbReference type="ChEBI" id="CHEBI:90510"/>
        <dbReference type="ChEBI" id="CHEBI:90511"/>
        <dbReference type="EC" id="2.1.1.100"/>
    </reaction>
</comment>
<dbReference type="Pfam" id="PF04140">
    <property type="entry name" value="ICMT"/>
    <property type="match status" value="1"/>
</dbReference>
<dbReference type="GO" id="GO:0005789">
    <property type="term" value="C:endoplasmic reticulum membrane"/>
    <property type="evidence" value="ECO:0007669"/>
    <property type="project" value="UniProtKB-SubCell"/>
</dbReference>
<dbReference type="EMBL" id="ML769640">
    <property type="protein sequence ID" value="KAE9390977.1"/>
    <property type="molecule type" value="Genomic_DNA"/>
</dbReference>
<keyword evidence="4 5" id="KW-0472">Membrane</keyword>
<proteinExistence type="inferred from homology"/>
<keyword evidence="2 5" id="KW-0812">Transmembrane</keyword>
<evidence type="ECO:0000256" key="2">
    <source>
        <dbReference type="ARBA" id="ARBA00022692"/>
    </source>
</evidence>
<feature type="transmembrane region" description="Helical" evidence="5">
    <location>
        <begin position="69"/>
        <end position="86"/>
    </location>
</feature>
<dbReference type="PANTHER" id="PTHR12714:SF9">
    <property type="entry name" value="PROTEIN-S-ISOPRENYLCYSTEINE O-METHYLTRANSFERASE"/>
    <property type="match status" value="1"/>
</dbReference>
<evidence type="ECO:0000313" key="7">
    <source>
        <dbReference type="Proteomes" id="UP000799118"/>
    </source>
</evidence>
<dbReference type="Proteomes" id="UP000799118">
    <property type="component" value="Unassembled WGS sequence"/>
</dbReference>
<dbReference type="OrthoDB" id="422086at2759"/>
<organism evidence="6 7">
    <name type="scientific">Gymnopus androsaceus JB14</name>
    <dbReference type="NCBI Taxonomy" id="1447944"/>
    <lineage>
        <taxon>Eukaryota</taxon>
        <taxon>Fungi</taxon>
        <taxon>Dikarya</taxon>
        <taxon>Basidiomycota</taxon>
        <taxon>Agaricomycotina</taxon>
        <taxon>Agaricomycetes</taxon>
        <taxon>Agaricomycetidae</taxon>
        <taxon>Agaricales</taxon>
        <taxon>Marasmiineae</taxon>
        <taxon>Omphalotaceae</taxon>
        <taxon>Gymnopus</taxon>
    </lineage>
</organism>
<reference evidence="6" key="1">
    <citation type="journal article" date="2019" name="Environ. Microbiol.">
        <title>Fungal ecological strategies reflected in gene transcription - a case study of two litter decomposers.</title>
        <authorList>
            <person name="Barbi F."/>
            <person name="Kohler A."/>
            <person name="Barry K."/>
            <person name="Baskaran P."/>
            <person name="Daum C."/>
            <person name="Fauchery L."/>
            <person name="Ihrmark K."/>
            <person name="Kuo A."/>
            <person name="LaButti K."/>
            <person name="Lipzen A."/>
            <person name="Morin E."/>
            <person name="Grigoriev I.V."/>
            <person name="Henrissat B."/>
            <person name="Lindahl B."/>
            <person name="Martin F."/>
        </authorList>
    </citation>
    <scope>NUCLEOTIDE SEQUENCE</scope>
    <source>
        <strain evidence="6">JB14</strain>
    </source>
</reference>
<evidence type="ECO:0000313" key="6">
    <source>
        <dbReference type="EMBL" id="KAE9390977.1"/>
    </source>
</evidence>
<keyword evidence="5" id="KW-0256">Endoplasmic reticulum</keyword>
<feature type="transmembrane region" description="Helical" evidence="5">
    <location>
        <begin position="98"/>
        <end position="118"/>
    </location>
</feature>
<dbReference type="PANTHER" id="PTHR12714">
    <property type="entry name" value="PROTEIN-S ISOPRENYLCYSTEINE O-METHYLTRANSFERASE"/>
    <property type="match status" value="1"/>
</dbReference>
<dbReference type="EC" id="2.1.1.100" evidence="5"/>
<evidence type="ECO:0000256" key="3">
    <source>
        <dbReference type="ARBA" id="ARBA00022989"/>
    </source>
</evidence>
<dbReference type="AlphaFoldDB" id="A0A6A4H1A0"/>
<name>A0A6A4H1A0_9AGAR</name>
<sequence length="238" mass="26412">MALDKLPLLLALSAFYYVALTPPNPPASRKEISKYPAGDHMSGRAVSLAAALKTLLLTFIFCEMMVIISTHYTTAVFAEMIIATLVRTSSHKFHAPATTPIFLVGFFLTLCGACVRWLSYRALGPLFTFEVSIRDQHKLITTGPYSIVRHPSYIGSVCVYTGILLCVFGSGSWIYECGWWNLVSVKIFAMFVTAISASFVSLLLSRMGAEDKMMQKEFGPQWDAWAKNVPYKLVPGIF</sequence>
<keyword evidence="3 5" id="KW-1133">Transmembrane helix</keyword>
<evidence type="ECO:0000256" key="1">
    <source>
        <dbReference type="ARBA" id="ARBA00004141"/>
    </source>
</evidence>
<dbReference type="GO" id="GO:0004671">
    <property type="term" value="F:protein C-terminal S-isoprenylcysteine carboxyl O-methyltransferase activity"/>
    <property type="evidence" value="ECO:0007669"/>
    <property type="project" value="UniProtKB-EC"/>
</dbReference>
<keyword evidence="5" id="KW-0808">Transferase</keyword>
<protein>
    <recommendedName>
        <fullName evidence="5">Protein-S-isoprenylcysteine O-methyltransferase</fullName>
        <ecNumber evidence="5">2.1.1.100</ecNumber>
    </recommendedName>
</protein>
<gene>
    <name evidence="6" type="ORF">BT96DRAFT_925604</name>
</gene>